<evidence type="ECO:0000313" key="1">
    <source>
        <dbReference type="EMBL" id="KOE97834.1"/>
    </source>
</evidence>
<dbReference type="EMBL" id="AJLO02000039">
    <property type="protein sequence ID" value="KOE97834.1"/>
    <property type="molecule type" value="Genomic_DNA"/>
</dbReference>
<dbReference type="AlphaFoldDB" id="A0A0L8A6P0"/>
<reference evidence="1 2" key="1">
    <citation type="journal article" date="2012" name="J. Bacteriol.">
        <title>Genome sequence of a novel nicotine-degrading strain, Pseudomonas geniculata N1.</title>
        <authorList>
            <person name="Tang H."/>
            <person name="Yu H."/>
            <person name="Tai C."/>
            <person name="Huang K."/>
            <person name="Liu Y."/>
            <person name="Wang L."/>
            <person name="Yao Y."/>
            <person name="Wu G."/>
            <person name="Xu P."/>
        </authorList>
    </citation>
    <scope>NUCLEOTIDE SEQUENCE [LARGE SCALE GENOMIC DNA]</scope>
    <source>
        <strain evidence="1 2">N1</strain>
    </source>
</reference>
<sequence>MMMTWGTFVFSLSTAAYGELQRQMTWRHASSERVGARAARQYVGPGDDTISLQGTIAGELVSDLQVLDKLRELGDQGKPQALVEGTGRVYGAYLLTSLSETRRELFNDGTPRLIDFQMQLERDDDGASEAIA</sequence>
<name>A0A0L8A6P0_9GAMM</name>
<dbReference type="InterPro" id="IPR009734">
    <property type="entry name" value="Myoviridae_GpU"/>
</dbReference>
<organism evidence="1 2">
    <name type="scientific">Stenotrophomonas geniculata N1</name>
    <dbReference type="NCBI Taxonomy" id="1167641"/>
    <lineage>
        <taxon>Bacteria</taxon>
        <taxon>Pseudomonadati</taxon>
        <taxon>Pseudomonadota</taxon>
        <taxon>Gammaproteobacteria</taxon>
        <taxon>Lysobacterales</taxon>
        <taxon>Lysobacteraceae</taxon>
        <taxon>Stenotrophomonas</taxon>
    </lineage>
</organism>
<dbReference type="Pfam" id="PF06995">
    <property type="entry name" value="Phage_P2_GpU"/>
    <property type="match status" value="1"/>
</dbReference>
<comment type="caution">
    <text evidence="1">The sequence shown here is derived from an EMBL/GenBank/DDBJ whole genome shotgun (WGS) entry which is preliminary data.</text>
</comment>
<accession>A0A0L8A6P0</accession>
<dbReference type="OrthoDB" id="1550902at2"/>
<gene>
    <name evidence="1" type="ORF">W7K_17905</name>
</gene>
<evidence type="ECO:0000313" key="2">
    <source>
        <dbReference type="Proteomes" id="UP000036890"/>
    </source>
</evidence>
<dbReference type="RefSeq" id="WP_010481641.1">
    <property type="nucleotide sequence ID" value="NZ_AJLO02000039.1"/>
</dbReference>
<dbReference type="Proteomes" id="UP000036890">
    <property type="component" value="Unassembled WGS sequence"/>
</dbReference>
<protein>
    <submittedName>
        <fullName evidence="1">Oxidoreductase</fullName>
    </submittedName>
</protein>
<dbReference type="InterPro" id="IPR016912">
    <property type="entry name" value="Phage_P2_GpU"/>
</dbReference>
<proteinExistence type="predicted"/>
<dbReference type="PIRSF" id="PIRSF029208">
    <property type="entry name" value="Phage_tail_GPU"/>
    <property type="match status" value="1"/>
</dbReference>